<keyword evidence="4" id="KW-1185">Reference proteome</keyword>
<proteinExistence type="predicted"/>
<dbReference type="Pfam" id="PF01370">
    <property type="entry name" value="Epimerase"/>
    <property type="match status" value="1"/>
</dbReference>
<evidence type="ECO:0000259" key="2">
    <source>
        <dbReference type="Pfam" id="PF01370"/>
    </source>
</evidence>
<dbReference type="SUPFAM" id="SSF51735">
    <property type="entry name" value="NAD(P)-binding Rossmann-fold domains"/>
    <property type="match status" value="1"/>
</dbReference>
<protein>
    <submittedName>
        <fullName evidence="3">Epimerase</fullName>
    </submittedName>
</protein>
<dbReference type="InterPro" id="IPR036291">
    <property type="entry name" value="NAD(P)-bd_dom_sf"/>
</dbReference>
<reference evidence="4" key="1">
    <citation type="journal article" date="2019" name="Int. J. Syst. Evol. Microbiol.">
        <title>The Global Catalogue of Microorganisms (GCM) 10K type strain sequencing project: providing services to taxonomists for standard genome sequencing and annotation.</title>
        <authorList>
            <consortium name="The Broad Institute Genomics Platform"/>
            <consortium name="The Broad Institute Genome Sequencing Center for Infectious Disease"/>
            <person name="Wu L."/>
            <person name="Ma J."/>
        </authorList>
    </citation>
    <scope>NUCLEOTIDE SEQUENCE [LARGE SCALE GENOMIC DNA]</scope>
    <source>
        <strain evidence="4">JCM 16601</strain>
    </source>
</reference>
<sequence>MLSFEDMKIKTIITGATGMVGEGVLLECLNNPDVEQILVINRRPGGVTHPKLREIIHKDLMNLAPIEAELAGYNACFFCAGISSVGISKEEYKHITYDITLGFGQTLAKLNPDTTFCYVTGAGTDSSEQGKVAWARVKGATENDLLKIFKNGYMFRPGFMKATEGQKKIKSFYKYIAWLYPIGRALYPAGFCTLKEVGQAMIKAATKGYSKKVLEVKDIVELAKA</sequence>
<comment type="subcellular location">
    <subcellularLocation>
        <location evidence="1">Membrane</location>
    </subcellularLocation>
</comment>
<dbReference type="Proteomes" id="UP001500742">
    <property type="component" value="Unassembled WGS sequence"/>
</dbReference>
<feature type="domain" description="NAD-dependent epimerase/dehydratase" evidence="2">
    <location>
        <begin position="12"/>
        <end position="107"/>
    </location>
</feature>
<dbReference type="Gene3D" id="3.40.50.720">
    <property type="entry name" value="NAD(P)-binding Rossmann-like Domain"/>
    <property type="match status" value="1"/>
</dbReference>
<dbReference type="RefSeq" id="WP_259096360.1">
    <property type="nucleotide sequence ID" value="NZ_JANTYS010000026.1"/>
</dbReference>
<dbReference type="EMBL" id="BAAAZC010000023">
    <property type="protein sequence ID" value="GAA3978170.1"/>
    <property type="molecule type" value="Genomic_DNA"/>
</dbReference>
<name>A0ABP7Q8Q2_9SPHI</name>
<dbReference type="PANTHER" id="PTHR14097">
    <property type="entry name" value="OXIDOREDUCTASE HTATIP2"/>
    <property type="match status" value="1"/>
</dbReference>
<accession>A0ABP7Q8Q2</accession>
<evidence type="ECO:0000313" key="3">
    <source>
        <dbReference type="EMBL" id="GAA3978170.1"/>
    </source>
</evidence>
<evidence type="ECO:0000313" key="4">
    <source>
        <dbReference type="Proteomes" id="UP001500742"/>
    </source>
</evidence>
<evidence type="ECO:0000256" key="1">
    <source>
        <dbReference type="ARBA" id="ARBA00004370"/>
    </source>
</evidence>
<gene>
    <name evidence="3" type="ORF">GCM10022210_31370</name>
</gene>
<dbReference type="InterPro" id="IPR001509">
    <property type="entry name" value="Epimerase_deHydtase"/>
</dbReference>
<dbReference type="PANTHER" id="PTHR14097:SF8">
    <property type="entry name" value="NAD(P)-BINDING DOMAIN-CONTAINING PROTEIN"/>
    <property type="match status" value="1"/>
</dbReference>
<organism evidence="3 4">
    <name type="scientific">Mucilaginibacter dorajii</name>
    <dbReference type="NCBI Taxonomy" id="692994"/>
    <lineage>
        <taxon>Bacteria</taxon>
        <taxon>Pseudomonadati</taxon>
        <taxon>Bacteroidota</taxon>
        <taxon>Sphingobacteriia</taxon>
        <taxon>Sphingobacteriales</taxon>
        <taxon>Sphingobacteriaceae</taxon>
        <taxon>Mucilaginibacter</taxon>
    </lineage>
</organism>
<comment type="caution">
    <text evidence="3">The sequence shown here is derived from an EMBL/GenBank/DDBJ whole genome shotgun (WGS) entry which is preliminary data.</text>
</comment>